<protein>
    <submittedName>
        <fullName evidence="2">Uncharacterized protein</fullName>
    </submittedName>
</protein>
<evidence type="ECO:0000313" key="2">
    <source>
        <dbReference type="EMBL" id="OZI74589.1"/>
    </source>
</evidence>
<evidence type="ECO:0000256" key="1">
    <source>
        <dbReference type="SAM" id="MobiDB-lite"/>
    </source>
</evidence>
<name>A0A261VKI3_9BORD</name>
<dbReference type="AlphaFoldDB" id="A0A261VKI3"/>
<dbReference type="Proteomes" id="UP000216429">
    <property type="component" value="Unassembled WGS sequence"/>
</dbReference>
<proteinExistence type="predicted"/>
<evidence type="ECO:0000313" key="3">
    <source>
        <dbReference type="Proteomes" id="UP000216429"/>
    </source>
</evidence>
<feature type="region of interest" description="Disordered" evidence="1">
    <location>
        <begin position="1"/>
        <end position="37"/>
    </location>
</feature>
<comment type="caution">
    <text evidence="2">The sequence shown here is derived from an EMBL/GenBank/DDBJ whole genome shotgun (WGS) entry which is preliminary data.</text>
</comment>
<sequence length="163" mass="18091">MMPRMPFSPVEAGYSAQPGDSTQRIQLDGGSGRYRTGVSDNSHQVDATWALFDADYDAFMGFVRLWKRSGGQPFKVALPLDGSIAEDYDACFVPGSIQLTSKNGPVFLVSARLEVFALAKYEDADTDPYATAYELLPYYGSFVAIQDMMNRLEQLVNKDWPHA</sequence>
<organism evidence="2 3">
    <name type="scientific">Bordetella genomosp. 12</name>
    <dbReference type="NCBI Taxonomy" id="463035"/>
    <lineage>
        <taxon>Bacteria</taxon>
        <taxon>Pseudomonadati</taxon>
        <taxon>Pseudomonadota</taxon>
        <taxon>Betaproteobacteria</taxon>
        <taxon>Burkholderiales</taxon>
        <taxon>Alcaligenaceae</taxon>
        <taxon>Bordetella</taxon>
    </lineage>
</organism>
<reference evidence="3" key="1">
    <citation type="submission" date="2017-05" db="EMBL/GenBank/DDBJ databases">
        <title>Complete and WGS of Bordetella genogroups.</title>
        <authorList>
            <person name="Spilker T."/>
            <person name="Lipuma J."/>
        </authorList>
    </citation>
    <scope>NUCLEOTIDE SEQUENCE [LARGE SCALE GENOMIC DNA]</scope>
    <source>
        <strain evidence="3">AU6712</strain>
    </source>
</reference>
<accession>A0A261VKI3</accession>
<gene>
    <name evidence="2" type="ORF">CAL22_09025</name>
</gene>
<dbReference type="EMBL" id="NEVU01000002">
    <property type="protein sequence ID" value="OZI74589.1"/>
    <property type="molecule type" value="Genomic_DNA"/>
</dbReference>
<keyword evidence="3" id="KW-1185">Reference proteome</keyword>